<keyword evidence="3" id="KW-0833">Ubl conjugation pathway</keyword>
<evidence type="ECO:0000256" key="6">
    <source>
        <dbReference type="SAM" id="MobiDB-lite"/>
    </source>
</evidence>
<dbReference type="Gene3D" id="1.10.418.20">
    <property type="match status" value="1"/>
</dbReference>
<feature type="compositionally biased region" description="Low complexity" evidence="6">
    <location>
        <begin position="100"/>
        <end position="110"/>
    </location>
</feature>
<evidence type="ECO:0000256" key="2">
    <source>
        <dbReference type="ARBA" id="ARBA00022670"/>
    </source>
</evidence>
<dbReference type="PANTHER" id="PTHR47764">
    <property type="entry name" value="UBIQUITIN-LIKE-SPECIFIC PROTEASE 2B-RELATED"/>
    <property type="match status" value="1"/>
</dbReference>
<keyword evidence="9" id="KW-1185">Reference proteome</keyword>
<evidence type="ECO:0000313" key="8">
    <source>
        <dbReference type="EMBL" id="TKV92130.1"/>
    </source>
</evidence>
<gene>
    <name evidence="8" type="ORF">SEVIR_9G143200v2</name>
</gene>
<dbReference type="InterPro" id="IPR038765">
    <property type="entry name" value="Papain-like_cys_pep_sf"/>
</dbReference>
<keyword evidence="4" id="KW-0378">Hydrolase</keyword>
<feature type="region of interest" description="Disordered" evidence="6">
    <location>
        <begin position="1008"/>
        <end position="1081"/>
    </location>
</feature>
<dbReference type="AlphaFoldDB" id="A0A4U6STZ9"/>
<evidence type="ECO:0000256" key="5">
    <source>
        <dbReference type="ARBA" id="ARBA00057729"/>
    </source>
</evidence>
<evidence type="ECO:0000256" key="1">
    <source>
        <dbReference type="ARBA" id="ARBA00005234"/>
    </source>
</evidence>
<feature type="compositionally biased region" description="Low complexity" evidence="6">
    <location>
        <begin position="876"/>
        <end position="890"/>
    </location>
</feature>
<dbReference type="SUPFAM" id="SSF54001">
    <property type="entry name" value="Cysteine proteinases"/>
    <property type="match status" value="1"/>
</dbReference>
<feature type="region of interest" description="Disordered" evidence="6">
    <location>
        <begin position="876"/>
        <end position="896"/>
    </location>
</feature>
<evidence type="ECO:0000256" key="4">
    <source>
        <dbReference type="ARBA" id="ARBA00022801"/>
    </source>
</evidence>
<dbReference type="EMBL" id="CM016560">
    <property type="protein sequence ID" value="TKV92130.1"/>
    <property type="molecule type" value="Genomic_DNA"/>
</dbReference>
<dbReference type="GO" id="GO:0006508">
    <property type="term" value="P:proteolysis"/>
    <property type="evidence" value="ECO:0007669"/>
    <property type="project" value="UniProtKB-KW"/>
</dbReference>
<dbReference type="OMA" id="CKLLVTY"/>
<dbReference type="InterPro" id="IPR003653">
    <property type="entry name" value="Peptidase_C48_C"/>
</dbReference>
<dbReference type="FunFam" id="3.30.310.130:FF:000006">
    <property type="entry name" value="Probable ubiquitin-like-specific protease 2B"/>
    <property type="match status" value="1"/>
</dbReference>
<dbReference type="PROSITE" id="PS50600">
    <property type="entry name" value="ULP_PROTEASE"/>
    <property type="match status" value="1"/>
</dbReference>
<dbReference type="Gene3D" id="3.30.310.130">
    <property type="entry name" value="Ubiquitin-related"/>
    <property type="match status" value="1"/>
</dbReference>
<organism evidence="8 9">
    <name type="scientific">Setaria viridis</name>
    <name type="common">Green bristlegrass</name>
    <name type="synonym">Setaria italica subsp. viridis</name>
    <dbReference type="NCBI Taxonomy" id="4556"/>
    <lineage>
        <taxon>Eukaryota</taxon>
        <taxon>Viridiplantae</taxon>
        <taxon>Streptophyta</taxon>
        <taxon>Embryophyta</taxon>
        <taxon>Tracheophyta</taxon>
        <taxon>Spermatophyta</taxon>
        <taxon>Magnoliopsida</taxon>
        <taxon>Liliopsida</taxon>
        <taxon>Poales</taxon>
        <taxon>Poaceae</taxon>
        <taxon>PACMAD clade</taxon>
        <taxon>Panicoideae</taxon>
        <taxon>Panicodae</taxon>
        <taxon>Paniceae</taxon>
        <taxon>Cenchrinae</taxon>
        <taxon>Setaria</taxon>
    </lineage>
</organism>
<dbReference type="Gramene" id="TKV92130">
    <property type="protein sequence ID" value="TKV92130"/>
    <property type="gene ID" value="SEVIR_9G143200v2"/>
</dbReference>
<feature type="region of interest" description="Disordered" evidence="6">
    <location>
        <begin position="91"/>
        <end position="111"/>
    </location>
</feature>
<name>A0A4U6STZ9_SETVI</name>
<dbReference type="GO" id="GO:0008234">
    <property type="term" value="F:cysteine-type peptidase activity"/>
    <property type="evidence" value="ECO:0007669"/>
    <property type="project" value="InterPro"/>
</dbReference>
<accession>A0A4U6STZ9</accession>
<reference evidence="8" key="1">
    <citation type="submission" date="2019-03" db="EMBL/GenBank/DDBJ databases">
        <title>WGS assembly of Setaria viridis.</title>
        <authorList>
            <person name="Huang P."/>
            <person name="Jenkins J."/>
            <person name="Grimwood J."/>
            <person name="Barry K."/>
            <person name="Healey A."/>
            <person name="Mamidi S."/>
            <person name="Sreedasyam A."/>
            <person name="Shu S."/>
            <person name="Feldman M."/>
            <person name="Wu J."/>
            <person name="Yu Y."/>
            <person name="Chen C."/>
            <person name="Johnson J."/>
            <person name="Rokhsar D."/>
            <person name="Baxter I."/>
            <person name="Schmutz J."/>
            <person name="Brutnell T."/>
            <person name="Kellogg E."/>
        </authorList>
    </citation>
    <scope>NUCLEOTIDE SEQUENCE [LARGE SCALE GENOMIC DNA]</scope>
</reference>
<proteinExistence type="inferred from homology"/>
<keyword evidence="2" id="KW-0645">Protease</keyword>
<dbReference type="Proteomes" id="UP000298652">
    <property type="component" value="Chromosome 9"/>
</dbReference>
<dbReference type="InterPro" id="IPR057375">
    <property type="entry name" value="ULP2A/B_PH"/>
</dbReference>
<feature type="domain" description="Ubiquitin-like protease family profile" evidence="7">
    <location>
        <begin position="296"/>
        <end position="502"/>
    </location>
</feature>
<protein>
    <recommendedName>
        <fullName evidence="7">Ubiquitin-like protease family profile domain-containing protein</fullName>
    </recommendedName>
</protein>
<sequence length="1121" mass="123933">MNHAEVSGLLCVSMNETDGGEESYGAEYPKMDQDTSHETAKFDVVMATSALYTDNINTNACLDEYHMSGIQAMEEIRFGSAQPFEIQPKGMVTNSEEESMPSSPETSSTSNYDMPGYMEQNLQHVHNAYDAMVERAGPVVLSPAFIICDETSHLQPRLTFSLDGVKIEYLNLDSFEGEKMIALQWEISNIISISCKWAQSVGYAFITLLAGSEVESGNAAPVRVQFCLDDSQWSRRQQKIWELQPRYQEIWKDIPSDDFTSENWSIEPNLFFPRQYFSSTEDFEDIIYPQGDPDAVSISKRDAELLLPETFVNDTIIDFYIKYLSTRIESTEKRRYHFFNSFFFRKLADLDKDQGRAPEGRAAFLRVRKWTRKINVFEKDFLFIPVNFNRCKLLVTYLCCSLHWSLIVICYPGEVATSKDGDAKLAAELPCILHMDSLKGSHTGLKDIIQSYLWEEWKERHPESASDISDKFLNLRFVSLELPQQDNSFDCGLFLLHYVELFLMDAPSNFNPLKIDVFSDFLSGDWFAPAEASLKRSVVRKLIHEVVTGSFQNHPKLACGSEQLDERHQRCSNAEQEPAGEFLAQRRSDVEPETVCKVRDGTHELQPSESICLNDSEEKRVPASGCMLDTGRVSIVDVQNRQESEVCAADEDTIVCMSNQDEKNELLIAESNNQLNMRSCAPKEDEVLKGSNCVVTDKEHGESLFLSLDNNQKIPSQAEVEVQDIMVSTSCADNEIAAQVIACQEHSFQRSAEVGDGCFRPSQDMDSVMMLDSSKDDDGLNPERMTAEGDCGGPHEDMDSVTLHKDAVDTKCEDSLLDPIAENAIIENVNEISTADSVTVETAIIENVKDVSTTADNVNHGELYVSSQLAEGNTDNGMTGAGNTDNGTTGVSTASPGLKEENIDKVVADDCTHESDINAKYSSELKVGNTDIGGITVSSDVNEGNTDQIIAGDCANETDVNADGEGADNCKHFAMDGAAPCADAATCTDGVVLSIDVPCSTINETVSENISSDAQSPLPDGTSKLVDRPCSPKNETSEITSLDGKRPAPDGTSEENDIVIPGDKCTQKDGGQGTDAKIERHYKRRKVLALEKQRSFSGATSLDKVLALEKQRSFSGATSLD</sequence>
<dbReference type="PANTHER" id="PTHR47764:SF2">
    <property type="entry name" value="UBIQUITIN-LIKE PROTEASE FAMILY PROFILE DOMAIN-CONTAINING PROTEIN"/>
    <property type="match status" value="1"/>
</dbReference>
<evidence type="ECO:0000313" key="9">
    <source>
        <dbReference type="Proteomes" id="UP000298652"/>
    </source>
</evidence>
<comment type="function">
    <text evidence="5">Protease that catalyzes two essential functions in the SUMO pathway: processing of full-length SUMOs to their mature forms and deconjugation of SUMO from targeted proteins.</text>
</comment>
<comment type="similarity">
    <text evidence="1">Belongs to the peptidase C48 family.</text>
</comment>
<dbReference type="Pfam" id="PF02902">
    <property type="entry name" value="Peptidase_C48"/>
    <property type="match status" value="1"/>
</dbReference>
<evidence type="ECO:0000259" key="7">
    <source>
        <dbReference type="PROSITE" id="PS50600"/>
    </source>
</evidence>
<dbReference type="Pfam" id="PF25352">
    <property type="entry name" value="PH_ULP"/>
    <property type="match status" value="1"/>
</dbReference>
<evidence type="ECO:0000256" key="3">
    <source>
        <dbReference type="ARBA" id="ARBA00022786"/>
    </source>
</evidence>